<dbReference type="AlphaFoldDB" id="A0A6L7I1U7"/>
<feature type="transmembrane region" description="Helical" evidence="1">
    <location>
        <begin position="267"/>
        <end position="287"/>
    </location>
</feature>
<feature type="transmembrane region" description="Helical" evidence="1">
    <location>
        <begin position="354"/>
        <end position="379"/>
    </location>
</feature>
<feature type="transmembrane region" description="Helical" evidence="1">
    <location>
        <begin position="329"/>
        <end position="347"/>
    </location>
</feature>
<evidence type="ECO:0000313" key="2">
    <source>
        <dbReference type="EMBL" id="MXR70373.1"/>
    </source>
</evidence>
<feature type="transmembrane region" description="Helical" evidence="1">
    <location>
        <begin position="91"/>
        <end position="110"/>
    </location>
</feature>
<feature type="transmembrane region" description="Helical" evidence="1">
    <location>
        <begin position="179"/>
        <end position="201"/>
    </location>
</feature>
<sequence>MINIDEPAHLQPKLALLRLGFRPFFLFGALFSLVALALWGSFLKGHLGFTPHGNPLWWHGHEMLFGFVMAIVAGFLLTASQTWTGQKSIKGWPLGALFLLWLAPRVLLANNQWGEFEVVAMLDLLFAPATALVLARQVIAVRQWRNFAFIPILLLLTVANALSYYGVSSQNSLLVSHAFHGATILMVTIVALIGGRVIPFFTDRATKWQRLDNVSWLEKLSFVSLIALFIAMLIGQSLLVMLCSAVAGIALLVRWSRWGVQSTFGVPLLWSLHLSYLCIPAGLLLIATAGNVSAGLHAMTVGGLGGMILAMMARVSLGHTGRNLLPPKVMTGAFALILISTITRVMASLFPTQFMLWLTVALLAWIIAFGTFVICYAPILLTPRVDGRPG</sequence>
<comment type="caution">
    <text evidence="2">The sequence shown here is derived from an EMBL/GenBank/DDBJ whole genome shotgun (WGS) entry which is preliminary data.</text>
</comment>
<accession>A0A6L7I1U7</accession>
<proteinExistence type="predicted"/>
<organism evidence="2 3">
    <name type="scientific">Shewanella insulae</name>
    <dbReference type="NCBI Taxonomy" id="2681496"/>
    <lineage>
        <taxon>Bacteria</taxon>
        <taxon>Pseudomonadati</taxon>
        <taxon>Pseudomonadota</taxon>
        <taxon>Gammaproteobacteria</taxon>
        <taxon>Alteromonadales</taxon>
        <taxon>Shewanellaceae</taxon>
        <taxon>Shewanella</taxon>
    </lineage>
</organism>
<reference evidence="2 3" key="1">
    <citation type="submission" date="2019-12" db="EMBL/GenBank/DDBJ databases">
        <title>Shewanella insulae sp. nov., isolated from a tidal flat.</title>
        <authorList>
            <person name="Yoon J.-H."/>
        </authorList>
    </citation>
    <scope>NUCLEOTIDE SEQUENCE [LARGE SCALE GENOMIC DNA]</scope>
    <source>
        <strain evidence="2 3">JBTF-M18</strain>
    </source>
</reference>
<keyword evidence="1" id="KW-0812">Transmembrane</keyword>
<feature type="transmembrane region" description="Helical" evidence="1">
    <location>
        <begin position="116"/>
        <end position="135"/>
    </location>
</feature>
<keyword evidence="3" id="KW-1185">Reference proteome</keyword>
<evidence type="ECO:0000256" key="1">
    <source>
        <dbReference type="SAM" id="Phobius"/>
    </source>
</evidence>
<feature type="transmembrane region" description="Helical" evidence="1">
    <location>
        <begin position="222"/>
        <end position="255"/>
    </location>
</feature>
<feature type="transmembrane region" description="Helical" evidence="1">
    <location>
        <begin position="294"/>
        <end position="317"/>
    </location>
</feature>
<feature type="transmembrane region" description="Helical" evidence="1">
    <location>
        <begin position="63"/>
        <end position="79"/>
    </location>
</feature>
<protein>
    <submittedName>
        <fullName evidence="2">NnrS family protein</fullName>
    </submittedName>
</protein>
<keyword evidence="1" id="KW-0472">Membrane</keyword>
<feature type="transmembrane region" description="Helical" evidence="1">
    <location>
        <begin position="147"/>
        <end position="167"/>
    </location>
</feature>
<keyword evidence="1" id="KW-1133">Transmembrane helix</keyword>
<dbReference type="RefSeq" id="WP_160798397.1">
    <property type="nucleotide sequence ID" value="NZ_WRPA01000018.1"/>
</dbReference>
<dbReference type="Proteomes" id="UP000474778">
    <property type="component" value="Unassembled WGS sequence"/>
</dbReference>
<name>A0A6L7I1U7_9GAMM</name>
<dbReference type="InterPro" id="IPR010266">
    <property type="entry name" value="NnrS"/>
</dbReference>
<feature type="transmembrane region" description="Helical" evidence="1">
    <location>
        <begin position="21"/>
        <end position="43"/>
    </location>
</feature>
<dbReference type="EMBL" id="WRPA01000018">
    <property type="protein sequence ID" value="MXR70373.1"/>
    <property type="molecule type" value="Genomic_DNA"/>
</dbReference>
<gene>
    <name evidence="2" type="ORF">GNT65_17070</name>
</gene>
<dbReference type="Pfam" id="PF05940">
    <property type="entry name" value="NnrS"/>
    <property type="match status" value="1"/>
</dbReference>
<evidence type="ECO:0000313" key="3">
    <source>
        <dbReference type="Proteomes" id="UP000474778"/>
    </source>
</evidence>